<dbReference type="Gene3D" id="3.90.550.10">
    <property type="entry name" value="Spore Coat Polysaccharide Biosynthesis Protein SpsA, Chain A"/>
    <property type="match status" value="1"/>
</dbReference>
<dbReference type="EMBL" id="CP062803">
    <property type="protein sequence ID" value="QOT75652.1"/>
    <property type="molecule type" value="Genomic_DNA"/>
</dbReference>
<feature type="domain" description="Glycosyltransferase 2-like" evidence="1">
    <location>
        <begin position="9"/>
        <end position="134"/>
    </location>
</feature>
<dbReference type="RefSeq" id="WP_150984036.1">
    <property type="nucleotide sequence ID" value="NZ_CP062803.1"/>
</dbReference>
<evidence type="ECO:0000313" key="2">
    <source>
        <dbReference type="EMBL" id="QOT75652.1"/>
    </source>
</evidence>
<dbReference type="CDD" id="cd00761">
    <property type="entry name" value="Glyco_tranf_GTA_type"/>
    <property type="match status" value="1"/>
</dbReference>
<dbReference type="Proteomes" id="UP000397656">
    <property type="component" value="Chromosome 1"/>
</dbReference>
<sequence length="290" mass="32516">MSYSQNKVTVVVPTYKRAHLLHTTIPSYLQPEVEQLILVDDCSPDDTGAVAQQLIQKYPQIQYIRNAVNSKQTASKNRGKALARTEYLYFGDDDSMLSEGAIGLLLQTAKEHAADIVGASALYLRDNEDDFSGVMGRRKLIRNANDIADLSRLQFDFSAVTDMPMELPVCHASFLIRAEAAQSVDFDTRYIGNCYREETDYLVRCRAAGMKVLYDSRAVQINLPPSKATGGARGRGRLSYESYALYNTMRFALKNRKALKRIDPRCHPARMMVSYIGGRVHAVMLRMKGA</sequence>
<dbReference type="SUPFAM" id="SSF53448">
    <property type="entry name" value="Nucleotide-diphospho-sugar transferases"/>
    <property type="match status" value="1"/>
</dbReference>
<dbReference type="InterPro" id="IPR001173">
    <property type="entry name" value="Glyco_trans_2-like"/>
</dbReference>
<evidence type="ECO:0000259" key="1">
    <source>
        <dbReference type="Pfam" id="PF00535"/>
    </source>
</evidence>
<reference evidence="2 3" key="1">
    <citation type="submission" date="2020-10" db="EMBL/GenBank/DDBJ databases">
        <title>Complete genome sequence of Cupriavidus basilensis CCUG 49340T.</title>
        <authorList>
            <person name="Salva-Serra F."/>
            <person name="Donoso R.A."/>
            <person name="Cho K.H."/>
            <person name="Yoo J.A."/>
            <person name="Lee K."/>
            <person name="Yoon S.-H."/>
            <person name="Perez-Pantoja D."/>
            <person name="Moore E.R.B."/>
        </authorList>
    </citation>
    <scope>NUCLEOTIDE SEQUENCE [LARGE SCALE GENOMIC DNA]</scope>
    <source>
        <strain evidence="3">CCUG 49340</strain>
    </source>
</reference>
<evidence type="ECO:0000313" key="3">
    <source>
        <dbReference type="Proteomes" id="UP000397656"/>
    </source>
</evidence>
<dbReference type="GeneID" id="98402397"/>
<dbReference type="AlphaFoldDB" id="A0A643G1A7"/>
<keyword evidence="2" id="KW-0808">Transferase</keyword>
<accession>A0A643G1A7</accession>
<dbReference type="Pfam" id="PF00535">
    <property type="entry name" value="Glycos_transf_2"/>
    <property type="match status" value="1"/>
</dbReference>
<gene>
    <name evidence="2" type="ORF">F7R26_015905</name>
</gene>
<name>A0A643G1A7_9BURK</name>
<organism evidence="2 3">
    <name type="scientific">Cupriavidus basilensis</name>
    <dbReference type="NCBI Taxonomy" id="68895"/>
    <lineage>
        <taxon>Bacteria</taxon>
        <taxon>Pseudomonadati</taxon>
        <taxon>Pseudomonadota</taxon>
        <taxon>Betaproteobacteria</taxon>
        <taxon>Burkholderiales</taxon>
        <taxon>Burkholderiaceae</taxon>
        <taxon>Cupriavidus</taxon>
    </lineage>
</organism>
<dbReference type="PANTHER" id="PTHR22916">
    <property type="entry name" value="GLYCOSYLTRANSFERASE"/>
    <property type="match status" value="1"/>
</dbReference>
<dbReference type="InterPro" id="IPR029044">
    <property type="entry name" value="Nucleotide-diphossugar_trans"/>
</dbReference>
<protein>
    <submittedName>
        <fullName evidence="2">Glycosyltransferase family 2 protein</fullName>
    </submittedName>
</protein>
<dbReference type="PANTHER" id="PTHR22916:SF3">
    <property type="entry name" value="UDP-GLCNAC:BETAGAL BETA-1,3-N-ACETYLGLUCOSAMINYLTRANSFERASE-LIKE PROTEIN 1"/>
    <property type="match status" value="1"/>
</dbReference>
<dbReference type="GO" id="GO:0016758">
    <property type="term" value="F:hexosyltransferase activity"/>
    <property type="evidence" value="ECO:0007669"/>
    <property type="project" value="UniProtKB-ARBA"/>
</dbReference>
<proteinExistence type="predicted"/>